<dbReference type="PANTHER" id="PTHR33525">
    <property type="match status" value="1"/>
</dbReference>
<dbReference type="STRING" id="879212.DespoDRAFT_00390"/>
<proteinExistence type="predicted"/>
<gene>
    <name evidence="2" type="ORF">DespoDRAFT_00390</name>
</gene>
<accession>I5AYV0</accession>
<dbReference type="PANTHER" id="PTHR33525:SF5">
    <property type="entry name" value="TWO COMPONENT SIGNAL TRANSDUCTION SYSTEM RESPONSE REGULATOR"/>
    <property type="match status" value="1"/>
</dbReference>
<dbReference type="InterPro" id="IPR013976">
    <property type="entry name" value="HDOD"/>
</dbReference>
<dbReference type="InterPro" id="IPR052340">
    <property type="entry name" value="RNase_Y/CdgJ"/>
</dbReference>
<dbReference type="NCBIfam" id="TIGR00277">
    <property type="entry name" value="HDIG"/>
    <property type="match status" value="1"/>
</dbReference>
<name>I5AYV0_9BACT</name>
<dbReference type="InterPro" id="IPR006675">
    <property type="entry name" value="HDIG_dom"/>
</dbReference>
<dbReference type="eggNOG" id="COG1639">
    <property type="taxonomic scope" value="Bacteria"/>
</dbReference>
<evidence type="ECO:0000259" key="1">
    <source>
        <dbReference type="PROSITE" id="PS51833"/>
    </source>
</evidence>
<evidence type="ECO:0000313" key="3">
    <source>
        <dbReference type="Proteomes" id="UP000005778"/>
    </source>
</evidence>
<dbReference type="HOGENOM" id="CLU_048246_4_2_7"/>
<dbReference type="OrthoDB" id="9803649at2"/>
<reference evidence="2 3" key="1">
    <citation type="submission" date="2011-09" db="EMBL/GenBank/DDBJ databases">
        <authorList>
            <consortium name="US DOE Joint Genome Institute (JGI-PGF)"/>
            <person name="Lucas S."/>
            <person name="Han J."/>
            <person name="Lapidus A."/>
            <person name="Cheng J.-F."/>
            <person name="Goodwin L."/>
            <person name="Pitluck S."/>
            <person name="Peters L."/>
            <person name="Land M.L."/>
            <person name="Hauser L."/>
            <person name="Orellana R."/>
            <person name="Lovley D."/>
            <person name="Woyke T.J."/>
        </authorList>
    </citation>
    <scope>NUCLEOTIDE SEQUENCE [LARGE SCALE GENOMIC DNA]</scope>
    <source>
        <strain evidence="2 3">2ac9</strain>
    </source>
</reference>
<dbReference type="AlphaFoldDB" id="I5AYV0"/>
<keyword evidence="3" id="KW-1185">Reference proteome</keyword>
<reference evidence="2 3" key="2">
    <citation type="submission" date="2012-02" db="EMBL/GenBank/DDBJ databases">
        <title>Improved High-Quality Draft sequence of Desulfobacter postgatei 2ac9.</title>
        <authorList>
            <consortium name="US DOE Joint Genome Institute"/>
            <person name="Lucas S."/>
            <person name="Han J."/>
            <person name="Lapidus A."/>
            <person name="Cheng J.-F."/>
            <person name="Goodwin L."/>
            <person name="Pitluck S."/>
            <person name="Peters L."/>
            <person name="Ovchinnikova G."/>
            <person name="Held B."/>
            <person name="Detter J.C."/>
            <person name="Han C."/>
            <person name="Tapia R."/>
            <person name="Land M."/>
            <person name="Hauser L."/>
            <person name="Kyrpides N."/>
            <person name="Ivanova N."/>
            <person name="Pagani I."/>
            <person name="Orellana R."/>
            <person name="Lovley D."/>
            <person name="Woyke T."/>
        </authorList>
    </citation>
    <scope>NUCLEOTIDE SEQUENCE [LARGE SCALE GENOMIC DNA]</scope>
    <source>
        <strain evidence="2 3">2ac9</strain>
    </source>
</reference>
<dbReference type="Proteomes" id="UP000005778">
    <property type="component" value="Chromosome"/>
</dbReference>
<dbReference type="RefSeq" id="WP_004070990.1">
    <property type="nucleotide sequence ID" value="NZ_CM001488.1"/>
</dbReference>
<feature type="domain" description="HDOD" evidence="1">
    <location>
        <begin position="14"/>
        <end position="210"/>
    </location>
</feature>
<sequence length="282" mass="31304">MSNLQIVIKEIKNLKPIPAVVNSLLEIIDDPNSSMKDITKIIQYDPAITANILRTANSAYFGLKRPAETIQEAAMMLGTNHVVDLVMLKLCSQAVKGTQKGYDLHEGALWKYSVSSALIAKQVAVQLDLPNKNSIFTASLLKDIGKTVLDKFIQDAFEKISNLVINENFSFMEAEKQIIGVDHAELGAMIAKIWKFSPRMVGIIRNHHLSSETMVRDKDLAVVYLSDCICMMMGMGVGADGLAYRFHRQAMDHIGISAEDTLKIIADFACRMEEVEMLLKVA</sequence>
<dbReference type="SUPFAM" id="SSF109604">
    <property type="entry name" value="HD-domain/PDEase-like"/>
    <property type="match status" value="1"/>
</dbReference>
<dbReference type="Pfam" id="PF08668">
    <property type="entry name" value="HDOD"/>
    <property type="match status" value="1"/>
</dbReference>
<dbReference type="EMBL" id="CM001488">
    <property type="protein sequence ID" value="EIM62413.1"/>
    <property type="molecule type" value="Genomic_DNA"/>
</dbReference>
<organism evidence="2 3">
    <name type="scientific">Desulfobacter postgatei 2ac9</name>
    <dbReference type="NCBI Taxonomy" id="879212"/>
    <lineage>
        <taxon>Bacteria</taxon>
        <taxon>Pseudomonadati</taxon>
        <taxon>Thermodesulfobacteriota</taxon>
        <taxon>Desulfobacteria</taxon>
        <taxon>Desulfobacterales</taxon>
        <taxon>Desulfobacteraceae</taxon>
        <taxon>Desulfobacter</taxon>
    </lineage>
</organism>
<dbReference type="PROSITE" id="PS51833">
    <property type="entry name" value="HDOD"/>
    <property type="match status" value="1"/>
</dbReference>
<protein>
    <submittedName>
        <fullName evidence="2">Putative domain HDIG-containing protein</fullName>
    </submittedName>
</protein>
<dbReference type="Gene3D" id="1.10.3210.10">
    <property type="entry name" value="Hypothetical protein af1432"/>
    <property type="match status" value="1"/>
</dbReference>
<evidence type="ECO:0000313" key="2">
    <source>
        <dbReference type="EMBL" id="EIM62413.1"/>
    </source>
</evidence>